<feature type="transmembrane region" description="Helical" evidence="1">
    <location>
        <begin position="170"/>
        <end position="190"/>
    </location>
</feature>
<dbReference type="InterPro" id="IPR007730">
    <property type="entry name" value="SPOR-like_dom"/>
</dbReference>
<evidence type="ECO:0000313" key="4">
    <source>
        <dbReference type="Proteomes" id="UP000813018"/>
    </source>
</evidence>
<dbReference type="InterPro" id="IPR036680">
    <property type="entry name" value="SPOR-like_sf"/>
</dbReference>
<dbReference type="Proteomes" id="UP000813018">
    <property type="component" value="Unassembled WGS sequence"/>
</dbReference>
<dbReference type="Pfam" id="PF18175">
    <property type="entry name" value="HU-CCDC81_bac_2"/>
    <property type="match status" value="1"/>
</dbReference>
<organism evidence="3 4">
    <name type="scientific">Pontibacter aydingkolensis</name>
    <dbReference type="NCBI Taxonomy" id="1911536"/>
    <lineage>
        <taxon>Bacteria</taxon>
        <taxon>Pseudomonadati</taxon>
        <taxon>Bacteroidota</taxon>
        <taxon>Cytophagia</taxon>
        <taxon>Cytophagales</taxon>
        <taxon>Hymenobacteraceae</taxon>
        <taxon>Pontibacter</taxon>
    </lineage>
</organism>
<accession>A0ABS7CXP0</accession>
<feature type="domain" description="SPOR" evidence="2">
    <location>
        <begin position="302"/>
        <end position="381"/>
    </location>
</feature>
<dbReference type="RefSeq" id="WP_219878453.1">
    <property type="nucleotide sequence ID" value="NZ_JAHYXK010000016.1"/>
</dbReference>
<proteinExistence type="predicted"/>
<evidence type="ECO:0000256" key="1">
    <source>
        <dbReference type="SAM" id="Phobius"/>
    </source>
</evidence>
<keyword evidence="1" id="KW-1133">Transmembrane helix</keyword>
<sequence>MVEKHIKSLLYDHDCVIIPDFGGLITRYVSARINPVKHSFLPPSKKVAFNEKLVLTDGLLTSTIAYKNQIPKEDAQQMVAEFVRHAKATLHQENRFVLRDVGVFKYNAERRIEFEFVETDNMLDASFGLPEITARPIRFEEPAVLRTLKKDRQPEQAQTKLPFKKRLKRAYNVAAGIALTGLTASALYFFSLQADYNLSSLNPIMLFNQSFNSGSTFASDKYAADYVPFSEEERLVNYKAILPAAPQPILETEDVFAEQEEYTFSESNTFAEQDEVVVNEPVDEVESVAEVIKEAEPVITIKEKTNRFYIITGGYSTYLSAENSRYEVQTKGFDEAKVLIPGPGSRLYRVSVADFGTEEEARNALNKYRSTFGETIWVFNY</sequence>
<dbReference type="InterPro" id="IPR040495">
    <property type="entry name" value="HU-CCDC81_bac_1"/>
</dbReference>
<protein>
    <submittedName>
        <fullName evidence="3">SPOR domain-containing protein</fullName>
    </submittedName>
</protein>
<dbReference type="Pfam" id="PF18174">
    <property type="entry name" value="HU-CCDC81_bac_1"/>
    <property type="match status" value="1"/>
</dbReference>
<keyword evidence="1" id="KW-0472">Membrane</keyword>
<keyword evidence="1" id="KW-0812">Transmembrane</keyword>
<gene>
    <name evidence="3" type="ORF">K0O23_15980</name>
</gene>
<reference evidence="3 4" key="1">
    <citation type="journal article" date="2016" name="Int. J. Syst. Evol. Microbiol.">
        <title>Pontibacter aydingkolensis sp. nov., isolated from soil of a salt lake.</title>
        <authorList>
            <person name="Osman G."/>
            <person name="Zhang T."/>
            <person name="Lou K."/>
            <person name="Gao Y."/>
            <person name="Chang W."/>
            <person name="Lin Q."/>
            <person name="Yang H.M."/>
            <person name="Huo X.D."/>
            <person name="Wang N."/>
        </authorList>
    </citation>
    <scope>NUCLEOTIDE SEQUENCE [LARGE SCALE GENOMIC DNA]</scope>
    <source>
        <strain evidence="3 4">KACC 19255</strain>
    </source>
</reference>
<evidence type="ECO:0000259" key="2">
    <source>
        <dbReference type="PROSITE" id="PS51724"/>
    </source>
</evidence>
<dbReference type="Gene3D" id="3.30.70.1070">
    <property type="entry name" value="Sporulation related repeat"/>
    <property type="match status" value="1"/>
</dbReference>
<dbReference type="Pfam" id="PF05036">
    <property type="entry name" value="SPOR"/>
    <property type="match status" value="1"/>
</dbReference>
<keyword evidence="4" id="KW-1185">Reference proteome</keyword>
<dbReference type="EMBL" id="JAHYXK010000016">
    <property type="protein sequence ID" value="MBW7468577.1"/>
    <property type="molecule type" value="Genomic_DNA"/>
</dbReference>
<name>A0ABS7CXP0_9BACT</name>
<dbReference type="PROSITE" id="PS51724">
    <property type="entry name" value="SPOR"/>
    <property type="match status" value="1"/>
</dbReference>
<dbReference type="SUPFAM" id="SSF110997">
    <property type="entry name" value="Sporulation related repeat"/>
    <property type="match status" value="1"/>
</dbReference>
<comment type="caution">
    <text evidence="3">The sequence shown here is derived from an EMBL/GenBank/DDBJ whole genome shotgun (WGS) entry which is preliminary data.</text>
</comment>
<evidence type="ECO:0000313" key="3">
    <source>
        <dbReference type="EMBL" id="MBW7468577.1"/>
    </source>
</evidence>
<dbReference type="InterPro" id="IPR041268">
    <property type="entry name" value="HU-CCDC81_bac_2"/>
</dbReference>